<dbReference type="Proteomes" id="UP001162480">
    <property type="component" value="Chromosome 9"/>
</dbReference>
<reference evidence="1" key="1">
    <citation type="submission" date="2023-08" db="EMBL/GenBank/DDBJ databases">
        <authorList>
            <person name="Alioto T."/>
            <person name="Alioto T."/>
            <person name="Gomez Garrido J."/>
        </authorList>
    </citation>
    <scope>NUCLEOTIDE SEQUENCE</scope>
</reference>
<proteinExistence type="predicted"/>
<name>A0AA36B5M2_OCTVU</name>
<evidence type="ECO:0000313" key="1">
    <source>
        <dbReference type="EMBL" id="CAI9728350.1"/>
    </source>
</evidence>
<dbReference type="EMBL" id="OX597822">
    <property type="protein sequence ID" value="CAI9728350.1"/>
    <property type="molecule type" value="Genomic_DNA"/>
</dbReference>
<gene>
    <name evidence="1" type="ORF">OCTVUL_1B001593</name>
</gene>
<accession>A0AA36B5M2</accession>
<keyword evidence="2" id="KW-1185">Reference proteome</keyword>
<organism evidence="1 2">
    <name type="scientific">Octopus vulgaris</name>
    <name type="common">Common octopus</name>
    <dbReference type="NCBI Taxonomy" id="6645"/>
    <lineage>
        <taxon>Eukaryota</taxon>
        <taxon>Metazoa</taxon>
        <taxon>Spiralia</taxon>
        <taxon>Lophotrochozoa</taxon>
        <taxon>Mollusca</taxon>
        <taxon>Cephalopoda</taxon>
        <taxon>Coleoidea</taxon>
        <taxon>Octopodiformes</taxon>
        <taxon>Octopoda</taxon>
        <taxon>Incirrata</taxon>
        <taxon>Octopodidae</taxon>
        <taxon>Octopus</taxon>
    </lineage>
</organism>
<dbReference type="AlphaFoldDB" id="A0AA36B5M2"/>
<evidence type="ECO:0000313" key="2">
    <source>
        <dbReference type="Proteomes" id="UP001162480"/>
    </source>
</evidence>
<protein>
    <submittedName>
        <fullName evidence="1">Uncharacterized protein</fullName>
    </submittedName>
</protein>
<sequence>MGGIFARLFSFYKNQRSTDDFCLSAKLPPKQKEVTTLTYTKSKPINIPYKIPRAPRLKRRRKVNFRLSSSDSEENSSPSSLCSAECKKRVLYSRFRRFRVEARREENHGKYKRLTSGLERSSEKYSNEATTHEIPVNRISRKYKTFCKKTGKDCDSIECKPRKS</sequence>